<keyword evidence="13" id="KW-1185">Reference proteome</keyword>
<keyword evidence="2 7" id="KW-0812">Transmembrane</keyword>
<accession>A0AAV6V869</accession>
<protein>
    <submittedName>
        <fullName evidence="12">Uncharacterized protein</fullName>
    </submittedName>
</protein>
<feature type="transmembrane region" description="Helical" evidence="7">
    <location>
        <begin position="1654"/>
        <end position="1677"/>
    </location>
</feature>
<dbReference type="InterPro" id="IPR008979">
    <property type="entry name" value="Galactose-bd-like_sf"/>
</dbReference>
<dbReference type="Pfam" id="PF00754">
    <property type="entry name" value="F5_F8_type_C"/>
    <property type="match status" value="1"/>
</dbReference>
<reference evidence="12 13" key="1">
    <citation type="journal article" date="2022" name="Nat. Ecol. Evol.">
        <title>A masculinizing supergene underlies an exaggerated male reproductive morph in a spider.</title>
        <authorList>
            <person name="Hendrickx F."/>
            <person name="De Corte Z."/>
            <person name="Sonet G."/>
            <person name="Van Belleghem S.M."/>
            <person name="Kostlbacher S."/>
            <person name="Vangestel C."/>
        </authorList>
    </citation>
    <scope>NUCLEOTIDE SEQUENCE [LARGE SCALE GENOMIC DNA]</scope>
    <source>
        <strain evidence="12">W744_W776</strain>
    </source>
</reference>
<comment type="caution">
    <text evidence="12">The sequence shown here is derived from an EMBL/GenBank/DDBJ whole genome shotgun (WGS) entry which is preliminary data.</text>
</comment>
<sequence>MSGTCNQPLGLGSGSIPDSSITTSSGSPFQGRLQSTAGSWCADRGSIEAGGAVLTVDLKGTKFVGGIASQGPPEKLHGKEYSHLVAYLAAYGDDGKVWTEFNGGALIFDMDRNDTSDAVNFYVSDVIVPARYVRINVTMQVSGSPTVCLRFEFYGCDTDVTPATSLRALTTAQGQIEVTWDQPSAVTTLDSNVPSSSFFRPVTYSVLYRPMDAERFASSKADASRTTLELKDVRLGAEYELKLRCQWKDLEVNCGELKVEAYPPCPETWTGGNEFHCFLYFDHLSSFEDAKDSCLANDDVKHTLGDPSYLVDDAERKFLASRIIPADITEMWFVGGDCKGKGDCCKILRKDEEDILRESICREEDILSAVCVRDHKGEGSKIRVSSVKASESGSSVHVSWRYDGKGWKTDKLQARVWTESDVSMATYMFSTLEESFMLEGLDPGTMYSMTLRPAPNIRTEEFEYKFVNIDFGANLYGALLTPIPMSVYVIWSGTLLVTWTQAEAFSISGTVKQCSKYSVSHETIGVATLKKEIVENKHEFKLTPLTMEAQYVFRLGCLFADVYYPCGMANVTTDPPHYIRSEGQALHTLYEVINSSKKTWFEAEGDCQKRDGHLTSILDESEGKALLGILPAKDAKLWSGAKLKRNGTSFWTDGNKITYLPMAKNSGVLPNQDSCCRALNEAGRLRVEGGQCSDLLPHLCKYSVTDILSPPKSLIAKIQTWNSLSIAWQRPVEGWLPTSYDVSICEKKDPAKCPIKKYLENQWDLLAENLKEFTAYNVGVRAALTPIKVEAEANKSIYTYPRQPVRIVISPSGEMTLETPMLVAMGREGATVAATLHKEGAEVAAAVGDTSHVLLSGIVPEEKYRLVVEEKMEGKTGWTYESQIDAVPSCLKITDRIIGLWCSRMNDSKLNFGGASTNCKSMVQTSDATIAPEGLYKADTLTVLADLATSLALQEDFWVDQPAAGVSKTSDDECSISSGDKECCRYVIAKKIIVCSYCCEIKRPSLCAYKVKAKLGKVSNLLPSFIGNDSIGVSWTNPDDAKWVIHRYEVQWRSNEVQSVGTSTKNLEGSRELLMEGLEFGTEYEITVTPLGMNSLKGDEAKLLVTTLEPRPPLSITVQTDGVTVIRAPLLSQRGRGQESVRVSLSAVSPARTILEGAQGKADGVELTGLDPGAEYRVEMTPLEEGGKKFNYSRTFKAFPSCEAHHIQEGLLCVWAGEGAITRQKAADACKADKGQLLDFGAQHALAPENRARLAALVQGRFWVDLSSAEFASLVDEKECSGEAESDVMCCTYEATPGGELNDLKCTCCQDPRPFACKRENKINLGDIGDIVVEDVTPTSLKLEWTLDLNCKWKKPSFLVTWDDLSANQKRQKRSAANQIVVKDAETTISKLQPGTSYQVAVAPYSDETQVGDVVAAGFTESRCTSTILKIACCVSVIIGSSITVFVFIATRMFDLDCVAQILMELSLLGAYVCILVSSAQTYSEDSACGRANPTLCVAVAALLQFFFQSAFLFILMESLIVCSTLKDYLPEYCTPRSPTTLVILGFGIPGIINIIIAAIESDEYTDKKENCWLYLYGRAVLPSVVPVLVFSIFTLLFLLSVFDADEPREDGPKSLVHRGSVFLKTRWSCFVVFAFTVVCYSTGLFGANNNDPTLTYVFAGFSISLGTLLPIVRIRWDDQVREQLKRGLFASLRDDIGGIRVTPAPGHQDSRSLLKMAEFSSAKFGKREQQFASTEFHNKEDINHRDIVAHR</sequence>
<evidence type="ECO:0000256" key="4">
    <source>
        <dbReference type="ARBA" id="ARBA00022989"/>
    </source>
</evidence>
<evidence type="ECO:0000313" key="13">
    <source>
        <dbReference type="Proteomes" id="UP000827092"/>
    </source>
</evidence>
<dbReference type="InterPro" id="IPR000832">
    <property type="entry name" value="GPCR_2_secretin-like"/>
</dbReference>
<dbReference type="Gene3D" id="2.60.40.10">
    <property type="entry name" value="Immunoglobulins"/>
    <property type="match status" value="4"/>
</dbReference>
<comment type="subcellular location">
    <subcellularLocation>
        <location evidence="1">Membrane</location>
        <topology evidence="1">Multi-pass membrane protein</topology>
    </subcellularLocation>
</comment>
<feature type="transmembrane region" description="Helical" evidence="7">
    <location>
        <begin position="1500"/>
        <end position="1521"/>
    </location>
</feature>
<dbReference type="GO" id="GO:0004930">
    <property type="term" value="F:G protein-coupled receptor activity"/>
    <property type="evidence" value="ECO:0007669"/>
    <property type="project" value="InterPro"/>
</dbReference>
<evidence type="ECO:0000256" key="3">
    <source>
        <dbReference type="ARBA" id="ARBA00022737"/>
    </source>
</evidence>
<dbReference type="InterPro" id="IPR016187">
    <property type="entry name" value="CTDL_fold"/>
</dbReference>
<dbReference type="InterPro" id="IPR001304">
    <property type="entry name" value="C-type_lectin-like"/>
</dbReference>
<dbReference type="InterPro" id="IPR017981">
    <property type="entry name" value="GPCR_2-like_7TM"/>
</dbReference>
<evidence type="ECO:0000313" key="12">
    <source>
        <dbReference type="EMBL" id="KAG8192807.1"/>
    </source>
</evidence>
<dbReference type="Gene3D" id="2.60.120.260">
    <property type="entry name" value="Galactose-binding domain-like"/>
    <property type="match status" value="1"/>
</dbReference>
<dbReference type="Proteomes" id="UP000827092">
    <property type="component" value="Unassembled WGS sequence"/>
</dbReference>
<feature type="transmembrane region" description="Helical" evidence="7">
    <location>
        <begin position="1626"/>
        <end position="1648"/>
    </location>
</feature>
<dbReference type="CDD" id="cd00037">
    <property type="entry name" value="CLECT"/>
    <property type="match status" value="1"/>
</dbReference>
<evidence type="ECO:0000259" key="8">
    <source>
        <dbReference type="PROSITE" id="PS50022"/>
    </source>
</evidence>
<dbReference type="InterPro" id="IPR016186">
    <property type="entry name" value="C-type_lectin-like/link_sf"/>
</dbReference>
<dbReference type="SMART" id="SM00231">
    <property type="entry name" value="FA58C"/>
    <property type="match status" value="1"/>
</dbReference>
<dbReference type="PROSITE" id="PS50853">
    <property type="entry name" value="FN3"/>
    <property type="match status" value="3"/>
</dbReference>
<proteinExistence type="predicted"/>
<feature type="transmembrane region" description="Helical" evidence="7">
    <location>
        <begin position="1542"/>
        <end position="1560"/>
    </location>
</feature>
<dbReference type="SUPFAM" id="SSF49265">
    <property type="entry name" value="Fibronectin type III"/>
    <property type="match status" value="3"/>
</dbReference>
<feature type="domain" description="C-type lectin" evidence="9">
    <location>
        <begin position="590"/>
        <end position="701"/>
    </location>
</feature>
<evidence type="ECO:0000256" key="1">
    <source>
        <dbReference type="ARBA" id="ARBA00004141"/>
    </source>
</evidence>
<dbReference type="Gene3D" id="1.20.1070.10">
    <property type="entry name" value="Rhodopsin 7-helix transmembrane proteins"/>
    <property type="match status" value="1"/>
</dbReference>
<feature type="domain" description="Fibronectin type-III" evidence="11">
    <location>
        <begin position="1017"/>
        <end position="1111"/>
    </location>
</feature>
<keyword evidence="3" id="KW-0677">Repeat</keyword>
<gene>
    <name evidence="12" type="ORF">JTE90_019123</name>
</gene>
<feature type="region of interest" description="Disordered" evidence="6">
    <location>
        <begin position="1"/>
        <end position="29"/>
    </location>
</feature>
<keyword evidence="5 7" id="KW-0472">Membrane</keyword>
<feature type="transmembrane region" description="Helical" evidence="7">
    <location>
        <begin position="1580"/>
        <end position="1605"/>
    </location>
</feature>
<dbReference type="SMART" id="SM00034">
    <property type="entry name" value="CLECT"/>
    <property type="match status" value="1"/>
</dbReference>
<dbReference type="EMBL" id="JAFNEN010000135">
    <property type="protein sequence ID" value="KAG8192807.1"/>
    <property type="molecule type" value="Genomic_DNA"/>
</dbReference>
<feature type="domain" description="G-protein coupled receptors family 2 profile 2" evidence="10">
    <location>
        <begin position="1426"/>
        <end position="1603"/>
    </location>
</feature>
<evidence type="ECO:0000259" key="9">
    <source>
        <dbReference type="PROSITE" id="PS50041"/>
    </source>
</evidence>
<dbReference type="Pfam" id="PF00002">
    <property type="entry name" value="7tm_2"/>
    <property type="match status" value="1"/>
</dbReference>
<dbReference type="InterPro" id="IPR000421">
    <property type="entry name" value="FA58C"/>
</dbReference>
<feature type="compositionally biased region" description="Polar residues" evidence="6">
    <location>
        <begin position="16"/>
        <end position="29"/>
    </location>
</feature>
<feature type="domain" description="Fibronectin type-III" evidence="11">
    <location>
        <begin position="1327"/>
        <end position="1425"/>
    </location>
</feature>
<dbReference type="PANTHER" id="PTHR46708">
    <property type="entry name" value="TENASCIN"/>
    <property type="match status" value="1"/>
</dbReference>
<dbReference type="SUPFAM" id="SSF49785">
    <property type="entry name" value="Galactose-binding domain-like"/>
    <property type="match status" value="1"/>
</dbReference>
<dbReference type="Gene3D" id="3.10.100.10">
    <property type="entry name" value="Mannose-Binding Protein A, subunit A"/>
    <property type="match status" value="1"/>
</dbReference>
<evidence type="ECO:0000259" key="10">
    <source>
        <dbReference type="PROSITE" id="PS50261"/>
    </source>
</evidence>
<feature type="transmembrane region" description="Helical" evidence="7">
    <location>
        <begin position="1428"/>
        <end position="1450"/>
    </location>
</feature>
<dbReference type="InterPro" id="IPR013783">
    <property type="entry name" value="Ig-like_fold"/>
</dbReference>
<keyword evidence="4 7" id="KW-1133">Transmembrane helix</keyword>
<dbReference type="PROSITE" id="PS50261">
    <property type="entry name" value="G_PROTEIN_RECEP_F2_4"/>
    <property type="match status" value="1"/>
</dbReference>
<dbReference type="Pfam" id="PF00041">
    <property type="entry name" value="fn3"/>
    <property type="match status" value="2"/>
</dbReference>
<dbReference type="SMART" id="SM00060">
    <property type="entry name" value="FN3"/>
    <property type="match status" value="7"/>
</dbReference>
<organism evidence="12 13">
    <name type="scientific">Oedothorax gibbosus</name>
    <dbReference type="NCBI Taxonomy" id="931172"/>
    <lineage>
        <taxon>Eukaryota</taxon>
        <taxon>Metazoa</taxon>
        <taxon>Ecdysozoa</taxon>
        <taxon>Arthropoda</taxon>
        <taxon>Chelicerata</taxon>
        <taxon>Arachnida</taxon>
        <taxon>Araneae</taxon>
        <taxon>Araneomorphae</taxon>
        <taxon>Entelegynae</taxon>
        <taxon>Araneoidea</taxon>
        <taxon>Linyphiidae</taxon>
        <taxon>Erigoninae</taxon>
        <taxon>Oedothorax</taxon>
    </lineage>
</organism>
<dbReference type="GO" id="GO:0007166">
    <property type="term" value="P:cell surface receptor signaling pathway"/>
    <property type="evidence" value="ECO:0007669"/>
    <property type="project" value="InterPro"/>
</dbReference>
<dbReference type="PROSITE" id="PS50041">
    <property type="entry name" value="C_TYPE_LECTIN_2"/>
    <property type="match status" value="1"/>
</dbReference>
<feature type="domain" description="F5/8 type C" evidence="8">
    <location>
        <begin position="5"/>
        <end position="156"/>
    </location>
</feature>
<evidence type="ECO:0000259" key="11">
    <source>
        <dbReference type="PROSITE" id="PS50853"/>
    </source>
</evidence>
<dbReference type="PROSITE" id="PS50022">
    <property type="entry name" value="FA58C_3"/>
    <property type="match status" value="1"/>
</dbReference>
<dbReference type="InterPro" id="IPR036116">
    <property type="entry name" value="FN3_sf"/>
</dbReference>
<evidence type="ECO:0000256" key="5">
    <source>
        <dbReference type="ARBA" id="ARBA00023136"/>
    </source>
</evidence>
<evidence type="ECO:0000256" key="6">
    <source>
        <dbReference type="SAM" id="MobiDB-lite"/>
    </source>
</evidence>
<evidence type="ECO:0000256" key="2">
    <source>
        <dbReference type="ARBA" id="ARBA00022692"/>
    </source>
</evidence>
<name>A0AAV6V869_9ARAC</name>
<feature type="transmembrane region" description="Helical" evidence="7">
    <location>
        <begin position="1462"/>
        <end position="1480"/>
    </location>
</feature>
<evidence type="ECO:0000256" key="7">
    <source>
        <dbReference type="SAM" id="Phobius"/>
    </source>
</evidence>
<dbReference type="Pfam" id="PF00059">
    <property type="entry name" value="Lectin_C"/>
    <property type="match status" value="1"/>
</dbReference>
<dbReference type="GO" id="GO:0016020">
    <property type="term" value="C:membrane"/>
    <property type="evidence" value="ECO:0007669"/>
    <property type="project" value="UniProtKB-SubCell"/>
</dbReference>
<dbReference type="SUPFAM" id="SSF56436">
    <property type="entry name" value="C-type lectin-like"/>
    <property type="match status" value="2"/>
</dbReference>
<dbReference type="CDD" id="cd00063">
    <property type="entry name" value="FN3"/>
    <property type="match status" value="3"/>
</dbReference>
<dbReference type="InterPro" id="IPR003961">
    <property type="entry name" value="FN3_dom"/>
</dbReference>
<dbReference type="InterPro" id="IPR050991">
    <property type="entry name" value="ECM_Regulatory_Proteins"/>
</dbReference>
<feature type="domain" description="Fibronectin type-III" evidence="11">
    <location>
        <begin position="710"/>
        <end position="802"/>
    </location>
</feature>